<evidence type="ECO:0000256" key="1">
    <source>
        <dbReference type="SAM" id="MobiDB-lite"/>
    </source>
</evidence>
<dbReference type="AlphaFoldDB" id="A0P0P4"/>
<accession>A0P0P4</accession>
<proteinExistence type="predicted"/>
<protein>
    <submittedName>
        <fullName evidence="2">Uncharacterized protein</fullName>
    </submittedName>
</protein>
<comment type="caution">
    <text evidence="2">The sequence shown here is derived from an EMBL/GenBank/DDBJ whole genome shotgun (WGS) entry which is preliminary data.</text>
</comment>
<feature type="region of interest" description="Disordered" evidence="1">
    <location>
        <begin position="1"/>
        <end position="33"/>
    </location>
</feature>
<feature type="region of interest" description="Disordered" evidence="1">
    <location>
        <begin position="97"/>
        <end position="119"/>
    </location>
</feature>
<evidence type="ECO:0000313" key="2">
    <source>
        <dbReference type="EMBL" id="EAV41358.1"/>
    </source>
</evidence>
<evidence type="ECO:0000313" key="3">
    <source>
        <dbReference type="Proteomes" id="UP000004848"/>
    </source>
</evidence>
<reference evidence="2 3" key="1">
    <citation type="submission" date="2006-05" db="EMBL/GenBank/DDBJ databases">
        <authorList>
            <person name="King G."/>
            <person name="Ferriera S."/>
            <person name="Johnson J."/>
            <person name="Kravitz S."/>
            <person name="Beeson K."/>
            <person name="Sutton G."/>
            <person name="Rogers Y.-H."/>
            <person name="Friedman R."/>
            <person name="Frazier M."/>
            <person name="Venter J.C."/>
        </authorList>
    </citation>
    <scope>NUCLEOTIDE SEQUENCE [LARGE SCALE GENOMIC DNA]</scope>
    <source>
        <strain evidence="3">ATCC 25650 / DSM 13394 / JCM 20685 / NBRC 16684 / NCIMB 2208 / IAM 12614 / B1</strain>
    </source>
</reference>
<gene>
    <name evidence="2" type="ORF">SIAM614_01169</name>
</gene>
<sequence length="119" mass="13072">MKNRKHATNRWTLDKPDASSSTERTNPMSDQAIPALQQTTIIRSPFRLTALPGLQRLCALAGNFRKRQAYRELLDNPNYLLDDVGLSGTKLRAAIRAAGGGVSSGKPPKGEAPQTNTWR</sequence>
<dbReference type="EMBL" id="AAUW01000021">
    <property type="protein sequence ID" value="EAV41358.1"/>
    <property type="molecule type" value="Genomic_DNA"/>
</dbReference>
<name>A0P0P4_ROSAI</name>
<dbReference type="Proteomes" id="UP000004848">
    <property type="component" value="Unassembled WGS sequence"/>
</dbReference>
<feature type="compositionally biased region" description="Polar residues" evidence="1">
    <location>
        <begin position="18"/>
        <end position="29"/>
    </location>
</feature>
<organism evidence="2 3">
    <name type="scientific">Roseibium aggregatum (strain ATCC 25650 / DSM 13394 / JCM 20685 / NBRC 16684 / NCIMB 2208 / IAM 12614 / B1)</name>
    <name type="common">Stappia aggregata</name>
    <dbReference type="NCBI Taxonomy" id="384765"/>
    <lineage>
        <taxon>Bacteria</taxon>
        <taxon>Pseudomonadati</taxon>
        <taxon>Pseudomonadota</taxon>
        <taxon>Alphaproteobacteria</taxon>
        <taxon>Hyphomicrobiales</taxon>
        <taxon>Stappiaceae</taxon>
        <taxon>Roseibium</taxon>
    </lineage>
</organism>